<proteinExistence type="predicted"/>
<evidence type="ECO:0000256" key="1">
    <source>
        <dbReference type="SAM" id="MobiDB-lite"/>
    </source>
</evidence>
<dbReference type="VEuPathDB" id="VectorBase:ASIC007986"/>
<evidence type="ECO:0000313" key="3">
    <source>
        <dbReference type="EnsemblMetazoa" id="ASIC007986-PA"/>
    </source>
</evidence>
<reference evidence="3" key="2">
    <citation type="submission" date="2020-05" db="UniProtKB">
        <authorList>
            <consortium name="EnsemblMetazoa"/>
        </authorList>
    </citation>
    <scope>IDENTIFICATION</scope>
</reference>
<evidence type="ECO:0000313" key="4">
    <source>
        <dbReference type="Proteomes" id="UP000030765"/>
    </source>
</evidence>
<evidence type="ECO:0000313" key="2">
    <source>
        <dbReference type="EMBL" id="KFB40474.1"/>
    </source>
</evidence>
<organism evidence="2">
    <name type="scientific">Anopheles sinensis</name>
    <name type="common">Mosquito</name>
    <dbReference type="NCBI Taxonomy" id="74873"/>
    <lineage>
        <taxon>Eukaryota</taxon>
        <taxon>Metazoa</taxon>
        <taxon>Ecdysozoa</taxon>
        <taxon>Arthropoda</taxon>
        <taxon>Hexapoda</taxon>
        <taxon>Insecta</taxon>
        <taxon>Pterygota</taxon>
        <taxon>Neoptera</taxon>
        <taxon>Endopterygota</taxon>
        <taxon>Diptera</taxon>
        <taxon>Nematocera</taxon>
        <taxon>Culicoidea</taxon>
        <taxon>Culicidae</taxon>
        <taxon>Anophelinae</taxon>
        <taxon>Anopheles</taxon>
    </lineage>
</organism>
<protein>
    <submittedName>
        <fullName evidence="2 3">Xanthine dehydrogenase</fullName>
    </submittedName>
</protein>
<name>A0A084VR80_ANOSI</name>
<reference evidence="2 4" key="1">
    <citation type="journal article" date="2014" name="BMC Genomics">
        <title>Genome sequence of Anopheles sinensis provides insight into genetics basis of mosquito competence for malaria parasites.</title>
        <authorList>
            <person name="Zhou D."/>
            <person name="Zhang D."/>
            <person name="Ding G."/>
            <person name="Shi L."/>
            <person name="Hou Q."/>
            <person name="Ye Y."/>
            <person name="Xu Y."/>
            <person name="Zhou H."/>
            <person name="Xiong C."/>
            <person name="Li S."/>
            <person name="Yu J."/>
            <person name="Hong S."/>
            <person name="Yu X."/>
            <person name="Zou P."/>
            <person name="Chen C."/>
            <person name="Chang X."/>
            <person name="Wang W."/>
            <person name="Lv Y."/>
            <person name="Sun Y."/>
            <person name="Ma L."/>
            <person name="Shen B."/>
            <person name="Zhu C."/>
        </authorList>
    </citation>
    <scope>NUCLEOTIDE SEQUENCE [LARGE SCALE GENOMIC DNA]</scope>
</reference>
<feature type="region of interest" description="Disordered" evidence="1">
    <location>
        <begin position="239"/>
        <end position="264"/>
    </location>
</feature>
<dbReference type="EMBL" id="KE525019">
    <property type="protein sequence ID" value="KFB40474.1"/>
    <property type="molecule type" value="Genomic_DNA"/>
</dbReference>
<gene>
    <name evidence="2" type="ORF">ZHAS_00007986</name>
</gene>
<dbReference type="EnsemblMetazoa" id="ASIC007986-RA">
    <property type="protein sequence ID" value="ASIC007986-PA"/>
    <property type="gene ID" value="ASIC007986"/>
</dbReference>
<accession>A0A084VR80</accession>
<dbReference type="AlphaFoldDB" id="A0A084VR80"/>
<keyword evidence="4" id="KW-1185">Reference proteome</keyword>
<sequence length="264" mass="29962">MHRKRRGSLAGAAVEVARTSLSYAWLPFRALAGGRLGLEKSLHERAKFRTGTLGEGRGQNFSSYKNYHYHRSLHGTAPEISTRWQSNHPPPQITRLPPCGRTLVTCSEIKSRVHFVTCCRQVLFGSRRRKIQFQDPVAKRANGIRRVVSTTEEFRRASVMNTYTWLRVLPSPANTCGLGIHFAHRKGKPHHQTKTCQPQGASLYPFYSCKLHFHPVFSAVRTEGRRFIMPDCYHQRTWKKSSTDRSTDSPCSDPGGKFDPTSVP</sequence>
<dbReference type="Proteomes" id="UP000030765">
    <property type="component" value="Unassembled WGS sequence"/>
</dbReference>
<dbReference type="EMBL" id="ATLV01015523">
    <property type="status" value="NOT_ANNOTATED_CDS"/>
    <property type="molecule type" value="Genomic_DNA"/>
</dbReference>